<evidence type="ECO:0008006" key="10">
    <source>
        <dbReference type="Google" id="ProtNLM"/>
    </source>
</evidence>
<evidence type="ECO:0000256" key="3">
    <source>
        <dbReference type="ARBA" id="ARBA00022989"/>
    </source>
</evidence>
<evidence type="ECO:0000256" key="5">
    <source>
        <dbReference type="ARBA" id="ARBA00038039"/>
    </source>
</evidence>
<dbReference type="eggNOG" id="KOG2913">
    <property type="taxonomic scope" value="Eukaryota"/>
</dbReference>
<reference evidence="9" key="1">
    <citation type="journal article" date="2012" name="Proc. Natl. Acad. Sci. U.S.A.">
        <title>Genome sequence of the button mushroom Agaricus bisporus reveals mechanisms governing adaptation to a humic-rich ecological niche.</title>
        <authorList>
            <person name="Morin E."/>
            <person name="Kohler A."/>
            <person name="Baker A.R."/>
            <person name="Foulongne-Oriol M."/>
            <person name="Lombard V."/>
            <person name="Nagy L.G."/>
            <person name="Ohm R.A."/>
            <person name="Patyshakuliyeva A."/>
            <person name="Brun A."/>
            <person name="Aerts A.L."/>
            <person name="Bailey A.M."/>
            <person name="Billette C."/>
            <person name="Coutinho P.M."/>
            <person name="Deakin G."/>
            <person name="Doddapaneni H."/>
            <person name="Floudas D."/>
            <person name="Grimwood J."/>
            <person name="Hilden K."/>
            <person name="Kuees U."/>
            <person name="LaButti K.M."/>
            <person name="Lapidus A."/>
            <person name="Lindquist E.A."/>
            <person name="Lucas S.M."/>
            <person name="Murat C."/>
            <person name="Riley R.W."/>
            <person name="Salamov A.A."/>
            <person name="Schmutz J."/>
            <person name="Subramanian V."/>
            <person name="Woesten H.A.B."/>
            <person name="Xu J."/>
            <person name="Eastwood D.C."/>
            <person name="Foster G.D."/>
            <person name="Sonnenberg A.S."/>
            <person name="Cullen D."/>
            <person name="de Vries R.P."/>
            <person name="Lundell T."/>
            <person name="Hibbett D.S."/>
            <person name="Henrissat B."/>
            <person name="Burton K.S."/>
            <person name="Kerrigan R.W."/>
            <person name="Challen M.P."/>
            <person name="Grigoriev I.V."/>
            <person name="Martin F."/>
        </authorList>
    </citation>
    <scope>NUCLEOTIDE SEQUENCE [LARGE SCALE GENOMIC DNA]</scope>
    <source>
        <strain evidence="9">JB137-S8 / ATCC MYA-4627 / FGSC 10392</strain>
    </source>
</reference>
<dbReference type="AlphaFoldDB" id="K5VXE5"/>
<feature type="non-terminal residue" evidence="8">
    <location>
        <position position="266"/>
    </location>
</feature>
<dbReference type="KEGG" id="abp:AGABI1DRAFT39725"/>
<feature type="transmembrane region" description="Helical" evidence="7">
    <location>
        <begin position="158"/>
        <end position="174"/>
    </location>
</feature>
<feature type="transmembrane region" description="Helical" evidence="7">
    <location>
        <begin position="226"/>
        <end position="250"/>
    </location>
</feature>
<dbReference type="InterPro" id="IPR051415">
    <property type="entry name" value="LAAT-1"/>
</dbReference>
<keyword evidence="4 7" id="KW-0472">Membrane</keyword>
<evidence type="ECO:0000256" key="1">
    <source>
        <dbReference type="ARBA" id="ARBA00004141"/>
    </source>
</evidence>
<keyword evidence="2 7" id="KW-0812">Transmembrane</keyword>
<dbReference type="FunCoup" id="K5VXE5">
    <property type="interactions" value="91"/>
</dbReference>
<dbReference type="OMA" id="NCKTRCE"/>
<sequence length="266" mass="30013">LGWISIGCWILVYSPQIYENYSIQSGEGLSLLFLLAWIVGDLCNLVGAIIGGLVSTVIVLAIYFLTCDFTLMLQVYYYRWKRSRYPIRLRPVYDDFSGMATTVHVNDDDDDDELEPLLGLTTKTALGTEIRKDGALRWLVVKYVLCSILVMIEWLRSWVVQGLGWTSAILYICGHFPQLFKNCKTRCEGLAPELFVFSAFGTTTYVLSVCAKSIEKDYLMVNASWLVGQGLTAVLDCIVRLPLFLCFLSFMNVINRSLGKSFIIDA</sequence>
<dbReference type="GO" id="GO:0015174">
    <property type="term" value="F:basic amino acid transmembrane transporter activity"/>
    <property type="evidence" value="ECO:0007669"/>
    <property type="project" value="UniProtKB-ARBA"/>
</dbReference>
<comment type="similarity">
    <text evidence="5">Belongs to the laat-1 family.</text>
</comment>
<proteinExistence type="inferred from homology"/>
<feature type="transmembrane region" description="Helical" evidence="7">
    <location>
        <begin position="57"/>
        <end position="78"/>
    </location>
</feature>
<dbReference type="RefSeq" id="XP_007329661.1">
    <property type="nucleotide sequence ID" value="XM_007329599.1"/>
</dbReference>
<dbReference type="Gene3D" id="1.20.1280.290">
    <property type="match status" value="2"/>
</dbReference>
<dbReference type="SMART" id="SM00679">
    <property type="entry name" value="CTNS"/>
    <property type="match status" value="1"/>
</dbReference>
<dbReference type="GeneID" id="18829330"/>
<feature type="transmembrane region" description="Helical" evidence="7">
    <location>
        <begin position="31"/>
        <end position="51"/>
    </location>
</feature>
<protein>
    <recommendedName>
        <fullName evidence="10">PQ-loop-domain-containing protein</fullName>
    </recommendedName>
</protein>
<feature type="transmembrane region" description="Helical" evidence="7">
    <location>
        <begin position="194"/>
        <end position="214"/>
    </location>
</feature>
<evidence type="ECO:0000313" key="8">
    <source>
        <dbReference type="EMBL" id="EKM79124.1"/>
    </source>
</evidence>
<feature type="transmembrane region" description="Helical" evidence="7">
    <location>
        <begin position="135"/>
        <end position="152"/>
    </location>
</feature>
<dbReference type="FunFam" id="1.20.1280.290:FF:000009">
    <property type="entry name" value="PQ loop repeat family protein"/>
    <property type="match status" value="1"/>
</dbReference>
<dbReference type="OrthoDB" id="8048523at2759"/>
<comment type="catalytic activity">
    <reaction evidence="6">
        <text>L-histidine(out) + L-arginine(in) = L-histidine(in) + L-arginine(out)</text>
        <dbReference type="Rhea" id="RHEA:71063"/>
        <dbReference type="ChEBI" id="CHEBI:32682"/>
        <dbReference type="ChEBI" id="CHEBI:57595"/>
    </reaction>
</comment>
<dbReference type="HOGENOM" id="CLU_019699_1_0_1"/>
<organism evidence="8 9">
    <name type="scientific">Agaricus bisporus var. burnettii (strain JB137-S8 / ATCC MYA-4627 / FGSC 10392)</name>
    <name type="common">White button mushroom</name>
    <dbReference type="NCBI Taxonomy" id="597362"/>
    <lineage>
        <taxon>Eukaryota</taxon>
        <taxon>Fungi</taxon>
        <taxon>Dikarya</taxon>
        <taxon>Basidiomycota</taxon>
        <taxon>Agaricomycotina</taxon>
        <taxon>Agaricomycetes</taxon>
        <taxon>Agaricomycetidae</taxon>
        <taxon>Agaricales</taxon>
        <taxon>Agaricineae</taxon>
        <taxon>Agaricaceae</taxon>
        <taxon>Agaricus</taxon>
    </lineage>
</organism>
<evidence type="ECO:0000256" key="2">
    <source>
        <dbReference type="ARBA" id="ARBA00022692"/>
    </source>
</evidence>
<dbReference type="InterPro" id="IPR006603">
    <property type="entry name" value="PQ-loop_rpt"/>
</dbReference>
<evidence type="ECO:0000256" key="4">
    <source>
        <dbReference type="ARBA" id="ARBA00023136"/>
    </source>
</evidence>
<dbReference type="PANTHER" id="PTHR16201:SF44">
    <property type="entry name" value="SEVEN TRANSMEMBRANE PROTEIN 1"/>
    <property type="match status" value="1"/>
</dbReference>
<evidence type="ECO:0000313" key="9">
    <source>
        <dbReference type="Proteomes" id="UP000008493"/>
    </source>
</evidence>
<dbReference type="GO" id="GO:0098852">
    <property type="term" value="C:lytic vacuole membrane"/>
    <property type="evidence" value="ECO:0007669"/>
    <property type="project" value="UniProtKB-ARBA"/>
</dbReference>
<dbReference type="PANTHER" id="PTHR16201">
    <property type="entry name" value="SEVEN TRANSMEMBRANE PROTEIN 1-RELATED"/>
    <property type="match status" value="1"/>
</dbReference>
<accession>K5VXE5</accession>
<dbReference type="InParanoid" id="K5VXE5"/>
<dbReference type="Pfam" id="PF04193">
    <property type="entry name" value="PQ-loop"/>
    <property type="match status" value="2"/>
</dbReference>
<gene>
    <name evidence="8" type="ORF">AGABI1DRAFT_39725</name>
</gene>
<evidence type="ECO:0000256" key="6">
    <source>
        <dbReference type="ARBA" id="ARBA00050768"/>
    </source>
</evidence>
<comment type="subcellular location">
    <subcellularLocation>
        <location evidence="1">Membrane</location>
        <topology evidence="1">Multi-pass membrane protein</topology>
    </subcellularLocation>
</comment>
<dbReference type="Proteomes" id="UP000008493">
    <property type="component" value="Unassembled WGS sequence"/>
</dbReference>
<keyword evidence="3 7" id="KW-1133">Transmembrane helix</keyword>
<dbReference type="GO" id="GO:0034486">
    <property type="term" value="P:vacuolar transmembrane transport"/>
    <property type="evidence" value="ECO:0007669"/>
    <property type="project" value="UniProtKB-ARBA"/>
</dbReference>
<name>K5VXE5_AGABU</name>
<dbReference type="EMBL" id="JH971390">
    <property type="protein sequence ID" value="EKM79124.1"/>
    <property type="molecule type" value="Genomic_DNA"/>
</dbReference>
<keyword evidence="9" id="KW-1185">Reference proteome</keyword>
<evidence type="ECO:0000256" key="7">
    <source>
        <dbReference type="SAM" id="Phobius"/>
    </source>
</evidence>